<dbReference type="SMART" id="SM00487">
    <property type="entry name" value="DEXDc"/>
    <property type="match status" value="1"/>
</dbReference>
<dbReference type="GO" id="GO:0005524">
    <property type="term" value="F:ATP binding"/>
    <property type="evidence" value="ECO:0007669"/>
    <property type="project" value="InterPro"/>
</dbReference>
<dbReference type="Gene3D" id="3.30.870.10">
    <property type="entry name" value="Endonuclease Chain A"/>
    <property type="match status" value="1"/>
</dbReference>
<dbReference type="Gene3D" id="3.40.50.10810">
    <property type="entry name" value="Tandem AAA-ATPase domain"/>
    <property type="match status" value="2"/>
</dbReference>
<dbReference type="PROSITE" id="PS51192">
    <property type="entry name" value="HELICASE_ATP_BIND_1"/>
    <property type="match status" value="1"/>
</dbReference>
<sequence length="1108" mass="129915">MTEPVSVLKTGKLPPLIDNENYFMKNVLKLIFRKWAKRAKIAVGYFFATAFDNVEEELENLDKVQVIMGQETNRMTKEELKIGDSGRQIIEQGYSKDDVLKDVSKHIDEINSEDELVRLDALIKGMIDGKIEVRVRVIENGIFHPKVYWFDCPERGGDIAIVGSHNLSKNAQEGNEEASSVIVDRFYTDAWQEWFDKKWEQSEQFSETLIKLIQENKKYRNFKKKQKKEAEKKKEAEEKEEKLPYQYLPPVQFFKVLFKTLEKDYLLERDDVLIPFQKIDYNLCKDTLQKFGGVILADTVGLGKSFIAARLIKDYYDRGQKYLLVVPPNTMDQWLDYLSIFDIPAKKGENIISMYQISQETFPEDEYKDFDVVVVDESHNFRNRASNRWRNFIDRIKNRRADYILLTATPINNRFEDLYAQVSMFENERFKNEELLNLYKDFEKFVRGDEKDLTLLDSIKTLRRKLIVRTTRRDLKRLYKEIIIPRGGKVDIKDPIILPPCYYEFSNLAYKDLFKDFIPNFIQKLKLPHISILNPSAAKNLHGLYKILLYKRMESSIFSLYRSIENLEAKNLRLIGLLNEKDLDEIRELEKKEYKKELEDAEQIELSAIESFIDVDFELKEIDEKTDKEGFLKAIQYDMEIIKNFKEILERLRDSEYFFKDDKVGMIKEFVRKNRDKKILVFSEYSDTAEYLFENIMDISDDDFIIRCVTGGTKNKIYEAIQFSPSSYSDKLKKEVGKKLRVQIGPPYTNLLISTDTLSEGVNLQEADIVINYDLPWNPVKIIQRIGRANRIGSTKEVYVINYLPEDNINREVELIETLQEKIENIIQIIGAEHSILSPDEMVLIQQHEADEIELFRKKRELVANLELDELEEESERTKLSALDQYLLDIAEKIPIKKHDLDGVEFPAKIPYTILSSVKGYAILHLYGLIVGSEKYYEYQIKGESIIEDKIPSSKDFQSPRYLLIDEDLQRLEEFKNTILNEIVMARRRTQREVFNIELQKAKGNLIEKLKGLSKHSILKVAEPGFCKKISDISSKIDTLSIPSRFTRRLQMFRTKWFRDNDCTAQRKTFLTELKELEEELSPSSEVITSTESITAAYVAFTIYDKLD</sequence>
<dbReference type="PROSITE" id="PS51194">
    <property type="entry name" value="HELICASE_CTER"/>
    <property type="match status" value="1"/>
</dbReference>
<dbReference type="Pfam" id="PF13091">
    <property type="entry name" value="PLDc_2"/>
    <property type="match status" value="1"/>
</dbReference>
<proteinExistence type="predicted"/>
<dbReference type="SUPFAM" id="SSF56024">
    <property type="entry name" value="Phospholipase D/nuclease"/>
    <property type="match status" value="1"/>
</dbReference>
<dbReference type="CDD" id="cd18793">
    <property type="entry name" value="SF2_C_SNF"/>
    <property type="match status" value="1"/>
</dbReference>
<evidence type="ECO:0000256" key="1">
    <source>
        <dbReference type="ARBA" id="ARBA00022801"/>
    </source>
</evidence>
<keyword evidence="1" id="KW-0378">Hydrolase</keyword>
<dbReference type="GO" id="GO:0016787">
    <property type="term" value="F:hydrolase activity"/>
    <property type="evidence" value="ECO:0007669"/>
    <property type="project" value="UniProtKB-KW"/>
</dbReference>
<evidence type="ECO:0000259" key="2">
    <source>
        <dbReference type="PROSITE" id="PS51192"/>
    </source>
</evidence>
<dbReference type="PANTHER" id="PTHR45766:SF6">
    <property type="entry name" value="SWI_SNF-RELATED MATRIX-ASSOCIATED ACTIN-DEPENDENT REGULATOR OF CHROMATIN SUBFAMILY A-LIKE PROTEIN 1"/>
    <property type="match status" value="1"/>
</dbReference>
<dbReference type="InterPro" id="IPR001650">
    <property type="entry name" value="Helicase_C-like"/>
</dbReference>
<dbReference type="EMBL" id="LAZR01001922">
    <property type="protein sequence ID" value="KKN37083.1"/>
    <property type="molecule type" value="Genomic_DNA"/>
</dbReference>
<comment type="caution">
    <text evidence="4">The sequence shown here is derived from an EMBL/GenBank/DDBJ whole genome shotgun (WGS) entry which is preliminary data.</text>
</comment>
<dbReference type="Pfam" id="PF00176">
    <property type="entry name" value="SNF2-rel_dom"/>
    <property type="match status" value="1"/>
</dbReference>
<evidence type="ECO:0000259" key="3">
    <source>
        <dbReference type="PROSITE" id="PS51194"/>
    </source>
</evidence>
<dbReference type="InterPro" id="IPR038718">
    <property type="entry name" value="SNF2-like_sf"/>
</dbReference>
<dbReference type="SUPFAM" id="SSF52540">
    <property type="entry name" value="P-loop containing nucleoside triphosphate hydrolases"/>
    <property type="match status" value="1"/>
</dbReference>
<feature type="domain" description="Helicase C-terminal" evidence="3">
    <location>
        <begin position="644"/>
        <end position="834"/>
    </location>
</feature>
<dbReference type="InterPro" id="IPR049730">
    <property type="entry name" value="SNF2/RAD54-like_C"/>
</dbReference>
<dbReference type="Gene3D" id="3.40.50.300">
    <property type="entry name" value="P-loop containing nucleotide triphosphate hydrolases"/>
    <property type="match status" value="1"/>
</dbReference>
<dbReference type="PANTHER" id="PTHR45766">
    <property type="entry name" value="DNA ANNEALING HELICASE AND ENDONUCLEASE ZRANB3 FAMILY MEMBER"/>
    <property type="match status" value="1"/>
</dbReference>
<name>A0A0F9T6E6_9ZZZZ</name>
<protein>
    <submittedName>
        <fullName evidence="4">Uncharacterized protein</fullName>
    </submittedName>
</protein>
<dbReference type="AlphaFoldDB" id="A0A0F9T6E6"/>
<reference evidence="4" key="1">
    <citation type="journal article" date="2015" name="Nature">
        <title>Complex archaea that bridge the gap between prokaryotes and eukaryotes.</title>
        <authorList>
            <person name="Spang A."/>
            <person name="Saw J.H."/>
            <person name="Jorgensen S.L."/>
            <person name="Zaremba-Niedzwiedzka K."/>
            <person name="Martijn J."/>
            <person name="Lind A.E."/>
            <person name="van Eijk R."/>
            <person name="Schleper C."/>
            <person name="Guy L."/>
            <person name="Ettema T.J."/>
        </authorList>
    </citation>
    <scope>NUCLEOTIDE SEQUENCE</scope>
</reference>
<feature type="domain" description="Helicase ATP-binding" evidence="2">
    <location>
        <begin position="285"/>
        <end position="428"/>
    </location>
</feature>
<dbReference type="InterPro" id="IPR000330">
    <property type="entry name" value="SNF2_N"/>
</dbReference>
<organism evidence="4">
    <name type="scientific">marine sediment metagenome</name>
    <dbReference type="NCBI Taxonomy" id="412755"/>
    <lineage>
        <taxon>unclassified sequences</taxon>
        <taxon>metagenomes</taxon>
        <taxon>ecological metagenomes</taxon>
    </lineage>
</organism>
<evidence type="ECO:0000313" key="4">
    <source>
        <dbReference type="EMBL" id="KKN37083.1"/>
    </source>
</evidence>
<dbReference type="SMART" id="SM00490">
    <property type="entry name" value="HELICc"/>
    <property type="match status" value="1"/>
</dbReference>
<accession>A0A0F9T6E6</accession>
<dbReference type="Pfam" id="PF00271">
    <property type="entry name" value="Helicase_C"/>
    <property type="match status" value="1"/>
</dbReference>
<dbReference type="InterPro" id="IPR014001">
    <property type="entry name" value="Helicase_ATP-bd"/>
</dbReference>
<dbReference type="InterPro" id="IPR025202">
    <property type="entry name" value="PLD-like_dom"/>
</dbReference>
<dbReference type="InterPro" id="IPR027417">
    <property type="entry name" value="P-loop_NTPase"/>
</dbReference>
<gene>
    <name evidence="4" type="ORF">LCGC14_0767130</name>
</gene>